<feature type="compositionally biased region" description="Polar residues" evidence="1">
    <location>
        <begin position="465"/>
        <end position="476"/>
    </location>
</feature>
<dbReference type="OrthoDB" id="5873999at2759"/>
<dbReference type="EMBL" id="JARK01001358">
    <property type="protein sequence ID" value="EYC20473.1"/>
    <property type="molecule type" value="Genomic_DNA"/>
</dbReference>
<protein>
    <submittedName>
        <fullName evidence="3">Uncharacterized protein</fullName>
    </submittedName>
</protein>
<name>A0A016V166_9BILA</name>
<comment type="caution">
    <text evidence="3">The sequence shown here is derived from an EMBL/GenBank/DDBJ whole genome shotgun (WGS) entry which is preliminary data.</text>
</comment>
<organism evidence="3 4">
    <name type="scientific">Ancylostoma ceylanicum</name>
    <dbReference type="NCBI Taxonomy" id="53326"/>
    <lineage>
        <taxon>Eukaryota</taxon>
        <taxon>Metazoa</taxon>
        <taxon>Ecdysozoa</taxon>
        <taxon>Nematoda</taxon>
        <taxon>Chromadorea</taxon>
        <taxon>Rhabditida</taxon>
        <taxon>Rhabditina</taxon>
        <taxon>Rhabditomorpha</taxon>
        <taxon>Strongyloidea</taxon>
        <taxon>Ancylostomatidae</taxon>
        <taxon>Ancylostomatinae</taxon>
        <taxon>Ancylostoma</taxon>
    </lineage>
</organism>
<feature type="chain" id="PRO_5001492953" evidence="2">
    <location>
        <begin position="21"/>
        <end position="503"/>
    </location>
</feature>
<feature type="compositionally biased region" description="Low complexity" evidence="1">
    <location>
        <begin position="334"/>
        <end position="354"/>
    </location>
</feature>
<evidence type="ECO:0000256" key="1">
    <source>
        <dbReference type="SAM" id="MobiDB-lite"/>
    </source>
</evidence>
<feature type="region of interest" description="Disordered" evidence="1">
    <location>
        <begin position="456"/>
        <end position="476"/>
    </location>
</feature>
<evidence type="ECO:0000313" key="4">
    <source>
        <dbReference type="Proteomes" id="UP000024635"/>
    </source>
</evidence>
<accession>A0A016V166</accession>
<dbReference type="Pfam" id="PF25492">
    <property type="entry name" value="DUF7911"/>
    <property type="match status" value="1"/>
</dbReference>
<gene>
    <name evidence="3" type="primary">Acey_s0022.g642</name>
    <name evidence="3" type="synonym">Acey-C06E7.2</name>
    <name evidence="3" type="ORF">Y032_0022g642</name>
</gene>
<dbReference type="InterPro" id="IPR057233">
    <property type="entry name" value="DUF7911"/>
</dbReference>
<keyword evidence="2" id="KW-0732">Signal</keyword>
<evidence type="ECO:0000256" key="2">
    <source>
        <dbReference type="SAM" id="SignalP"/>
    </source>
</evidence>
<keyword evidence="4" id="KW-1185">Reference proteome</keyword>
<evidence type="ECO:0000313" key="3">
    <source>
        <dbReference type="EMBL" id="EYC20473.1"/>
    </source>
</evidence>
<proteinExistence type="predicted"/>
<feature type="signal peptide" evidence="2">
    <location>
        <begin position="1"/>
        <end position="20"/>
    </location>
</feature>
<dbReference type="Proteomes" id="UP000024635">
    <property type="component" value="Unassembled WGS sequence"/>
</dbReference>
<reference evidence="4" key="1">
    <citation type="journal article" date="2015" name="Nat. Genet.">
        <title>The genome and transcriptome of the zoonotic hookworm Ancylostoma ceylanicum identify infection-specific gene families.</title>
        <authorList>
            <person name="Schwarz E.M."/>
            <person name="Hu Y."/>
            <person name="Antoshechkin I."/>
            <person name="Miller M.M."/>
            <person name="Sternberg P.W."/>
            <person name="Aroian R.V."/>
        </authorList>
    </citation>
    <scope>NUCLEOTIDE SEQUENCE</scope>
    <source>
        <strain evidence="4">HY135</strain>
    </source>
</reference>
<dbReference type="AlphaFoldDB" id="A0A016V166"/>
<feature type="region of interest" description="Disordered" evidence="1">
    <location>
        <begin position="329"/>
        <end position="366"/>
    </location>
</feature>
<sequence>MTYWWRSVLLVNVVVTSVLADVCVSRHFHDIRGNEIDDYIIYGLTQDCQIFFIRPSQIPLLSTINVNVHNSYCYPNLVQLHLKSHNSLLLVTKQAGNRICTLDVQIPPTEMLFGDHVFSYSLLSSLPYASCSHSSPQMFQLEPDLSFLDTVFNDVIYFIDAQSTGALWSVHQFQINSDGFLKHLEKISVNNHAKPLEVWTGPDLASEYVVALDNQRNYIYIRNRFERSLLFECAYDLLFRPNTLVTHHLNTSLKDGRPWLNSMAAEQNVLVYTETDRSVSPAVTRLFGLNTGDEKPGSCLVYTNYAFDVGIMQQATLKKMETNPLPAFEKSKRMSTTRTTTSTAASTTTKASRTNTRRPKPSTRRLLTTTTTTTPKMTTIYSTSTEKIVTSTEFRRGTEDADDDDVDEITLRERTTVRVLETSTSFEEERNIIEAQEKSKILERDNEGIGLMTTLHSEEDLEPIPSSNTSSASDLKNNNPLSKAVYKISAFSMLYCLFLFALE</sequence>